<reference evidence="1 2" key="1">
    <citation type="journal article" date="2006" name="J. Bacteriol.">
        <title>Comparison of the genome sequence of the poultry pathogen Bordetella avium with those of B. bronchiseptica, B. pertussis, and B. parapertussis reveals extensive diversity in surface structures associated with host interaction.</title>
        <authorList>
            <person name="Sebaihia M."/>
            <person name="Preston A."/>
            <person name="Maskell D.J."/>
            <person name="Kuzmiak H."/>
            <person name="Connell T.D."/>
            <person name="King N.D."/>
            <person name="Orndorff P.E."/>
            <person name="Miyamoto D.M."/>
            <person name="Thomson N.R."/>
            <person name="Harris D."/>
            <person name="Goble A."/>
            <person name="Lord A."/>
            <person name="Murphy L."/>
            <person name="Quail M.A."/>
            <person name="Rutter S."/>
            <person name="Squares R."/>
            <person name="Squares S."/>
            <person name="Woodward J."/>
            <person name="Parkhill J."/>
            <person name="Temple L.M."/>
        </authorList>
    </citation>
    <scope>NUCLEOTIDE SEQUENCE [LARGE SCALE GENOMIC DNA]</scope>
    <source>
        <strain evidence="1 2">197N</strain>
    </source>
</reference>
<gene>
    <name evidence="1" type="ordered locus">BAV2059</name>
</gene>
<proteinExistence type="predicted"/>
<name>Q2KZN3_BORA1</name>
<evidence type="ECO:0000313" key="1">
    <source>
        <dbReference type="EMBL" id="CAJ49669.1"/>
    </source>
</evidence>
<evidence type="ECO:0000313" key="2">
    <source>
        <dbReference type="Proteomes" id="UP000001977"/>
    </source>
</evidence>
<dbReference type="KEGG" id="bav:BAV2059"/>
<protein>
    <submittedName>
        <fullName evidence="1">Uncharacterized protein</fullName>
    </submittedName>
</protein>
<dbReference type="HOGENOM" id="CLU_1881721_0_0_4"/>
<keyword evidence="2" id="KW-1185">Reference proteome</keyword>
<dbReference type="AlphaFoldDB" id="Q2KZN3"/>
<dbReference type="STRING" id="360910.BAV2059"/>
<dbReference type="EMBL" id="AM167904">
    <property type="protein sequence ID" value="CAJ49669.1"/>
    <property type="molecule type" value="Genomic_DNA"/>
</dbReference>
<accession>Q2KZN3</accession>
<sequence>MARNCGQVSKIVARHGQISVQPYQVSGARCDVVAKAFHGDPPLSRGPVLLEEEFRDVFYCGGECCADYRGMPAGLDGDLHGVVPSTLPFPPQPLPVSCSYFFRLNLSGLEVCAVFGVCYDKAIMHGRVSGPDGSV</sequence>
<organism evidence="1 2">
    <name type="scientific">Bordetella avium (strain 197N)</name>
    <dbReference type="NCBI Taxonomy" id="360910"/>
    <lineage>
        <taxon>Bacteria</taxon>
        <taxon>Pseudomonadati</taxon>
        <taxon>Pseudomonadota</taxon>
        <taxon>Betaproteobacteria</taxon>
        <taxon>Burkholderiales</taxon>
        <taxon>Alcaligenaceae</taxon>
        <taxon>Bordetella</taxon>
    </lineage>
</organism>
<dbReference type="Proteomes" id="UP000001977">
    <property type="component" value="Chromosome"/>
</dbReference>